<evidence type="ECO:0000313" key="3">
    <source>
        <dbReference type="WBParaSite" id="jg15249"/>
    </source>
</evidence>
<evidence type="ECO:0000256" key="1">
    <source>
        <dbReference type="SAM" id="SignalP"/>
    </source>
</evidence>
<proteinExistence type="predicted"/>
<dbReference type="AlphaFoldDB" id="A0A915D4C7"/>
<dbReference type="WBParaSite" id="jg15249">
    <property type="protein sequence ID" value="jg15249"/>
    <property type="gene ID" value="jg15249"/>
</dbReference>
<protein>
    <submittedName>
        <fullName evidence="3">Uncharacterized protein</fullName>
    </submittedName>
</protein>
<name>A0A915D4C7_9BILA</name>
<evidence type="ECO:0000313" key="2">
    <source>
        <dbReference type="Proteomes" id="UP000887574"/>
    </source>
</evidence>
<keyword evidence="1" id="KW-0732">Signal</keyword>
<accession>A0A915D4C7</accession>
<keyword evidence="2" id="KW-1185">Reference proteome</keyword>
<feature type="chain" id="PRO_5036788468" evidence="1">
    <location>
        <begin position="21"/>
        <end position="71"/>
    </location>
</feature>
<reference evidence="3" key="1">
    <citation type="submission" date="2022-11" db="UniProtKB">
        <authorList>
            <consortium name="WormBaseParasite"/>
        </authorList>
    </citation>
    <scope>IDENTIFICATION</scope>
</reference>
<sequence>MKFLFILLAVVFAVVEVLEALPMDNMGSHTSGNMGMGMMGGMKRMALRNGGPRVRRQYNPIPHNFGIPPLG</sequence>
<organism evidence="2 3">
    <name type="scientific">Ditylenchus dipsaci</name>
    <dbReference type="NCBI Taxonomy" id="166011"/>
    <lineage>
        <taxon>Eukaryota</taxon>
        <taxon>Metazoa</taxon>
        <taxon>Ecdysozoa</taxon>
        <taxon>Nematoda</taxon>
        <taxon>Chromadorea</taxon>
        <taxon>Rhabditida</taxon>
        <taxon>Tylenchina</taxon>
        <taxon>Tylenchomorpha</taxon>
        <taxon>Sphaerularioidea</taxon>
        <taxon>Anguinidae</taxon>
        <taxon>Anguininae</taxon>
        <taxon>Ditylenchus</taxon>
    </lineage>
</organism>
<feature type="signal peptide" evidence="1">
    <location>
        <begin position="1"/>
        <end position="20"/>
    </location>
</feature>
<dbReference type="Proteomes" id="UP000887574">
    <property type="component" value="Unplaced"/>
</dbReference>